<proteinExistence type="predicted"/>
<sequence>MAIPVVQILSIIAPVFFKKRNARIQEELKHCDCPCHDQGVYISHFVPCCKNTDVKKKAT</sequence>
<organism evidence="1">
    <name type="scientific">Acinetobacter phage vB_AbaSt_W16</name>
    <dbReference type="NCBI Taxonomy" id="3116434"/>
    <lineage>
        <taxon>Viruses</taxon>
        <taxon>Duplodnaviria</taxon>
        <taxon>Heunggongvirae</taxon>
        <taxon>Uroviricota</taxon>
        <taxon>Caudoviricetes</taxon>
    </lineage>
</organism>
<evidence type="ECO:0000313" key="1">
    <source>
        <dbReference type="EMBL" id="WUV29361.1"/>
    </source>
</evidence>
<reference evidence="1" key="1">
    <citation type="submission" date="2024-01" db="EMBL/GenBank/DDBJ databases">
        <title>Isolation and characterization of novel bacteriophages targeting carbapenem-resistant Acinetobacter baumannii.</title>
        <authorList>
            <person name="Kim J."/>
            <person name="Kim S."/>
            <person name="Choi Y.-J."/>
            <person name="Shin M."/>
        </authorList>
    </citation>
    <scope>NUCLEOTIDE SEQUENCE</scope>
</reference>
<accession>A0AB38ZCB7</accession>
<dbReference type="EMBL" id="PP174317">
    <property type="protein sequence ID" value="WUV29361.1"/>
    <property type="molecule type" value="Genomic_DNA"/>
</dbReference>
<protein>
    <submittedName>
        <fullName evidence="1">Uncharacterized protein</fullName>
    </submittedName>
</protein>
<name>A0AB38ZCB7_9CAUD</name>